<keyword evidence="5 8" id="KW-0812">Transmembrane</keyword>
<keyword evidence="6 8" id="KW-1133">Transmembrane helix</keyword>
<feature type="transmembrane region" description="Helical" evidence="8">
    <location>
        <begin position="279"/>
        <end position="298"/>
    </location>
</feature>
<feature type="transmembrane region" description="Helical" evidence="8">
    <location>
        <begin position="126"/>
        <end position="144"/>
    </location>
</feature>
<keyword evidence="7 8" id="KW-0472">Membrane</keyword>
<dbReference type="PANTHER" id="PTHR36838:SF1">
    <property type="entry name" value="SLR1864 PROTEIN"/>
    <property type="match status" value="1"/>
</dbReference>
<dbReference type="RefSeq" id="WP_289411883.1">
    <property type="nucleotide sequence ID" value="NZ_JAQIBD010000001.1"/>
</dbReference>
<feature type="transmembrane region" description="Helical" evidence="8">
    <location>
        <begin position="254"/>
        <end position="272"/>
    </location>
</feature>
<evidence type="ECO:0000313" key="10">
    <source>
        <dbReference type="Proteomes" id="UP001169069"/>
    </source>
</evidence>
<dbReference type="Gene3D" id="1.20.1530.20">
    <property type="match status" value="1"/>
</dbReference>
<evidence type="ECO:0000256" key="6">
    <source>
        <dbReference type="ARBA" id="ARBA00022989"/>
    </source>
</evidence>
<gene>
    <name evidence="9" type="ORF">PGH07_00265</name>
</gene>
<feature type="transmembrane region" description="Helical" evidence="8">
    <location>
        <begin position="222"/>
        <end position="242"/>
    </location>
</feature>
<accession>A0ABT7QUT9</accession>
<dbReference type="EMBL" id="JAQIBD010000001">
    <property type="protein sequence ID" value="MDM5270605.1"/>
    <property type="molecule type" value="Genomic_DNA"/>
</dbReference>
<evidence type="ECO:0000256" key="2">
    <source>
        <dbReference type="ARBA" id="ARBA00010145"/>
    </source>
</evidence>
<comment type="subcellular location">
    <subcellularLocation>
        <location evidence="1">Cell membrane</location>
        <topology evidence="1">Multi-pass membrane protein</topology>
    </subcellularLocation>
</comment>
<feature type="transmembrane region" description="Helical" evidence="8">
    <location>
        <begin position="31"/>
        <end position="51"/>
    </location>
</feature>
<feature type="transmembrane region" description="Helical" evidence="8">
    <location>
        <begin position="90"/>
        <end position="114"/>
    </location>
</feature>
<feature type="transmembrane region" description="Helical" evidence="8">
    <location>
        <begin position="190"/>
        <end position="210"/>
    </location>
</feature>
<evidence type="ECO:0000256" key="1">
    <source>
        <dbReference type="ARBA" id="ARBA00004651"/>
    </source>
</evidence>
<keyword evidence="4" id="KW-1003">Cell membrane</keyword>
<feature type="transmembrane region" description="Helical" evidence="8">
    <location>
        <begin position="156"/>
        <end position="178"/>
    </location>
</feature>
<dbReference type="InterPro" id="IPR038770">
    <property type="entry name" value="Na+/solute_symporter_sf"/>
</dbReference>
<keyword evidence="3" id="KW-0813">Transport</keyword>
<evidence type="ECO:0000313" key="9">
    <source>
        <dbReference type="EMBL" id="MDM5270605.1"/>
    </source>
</evidence>
<protein>
    <submittedName>
        <fullName evidence="9">AEC family transporter</fullName>
    </submittedName>
</protein>
<evidence type="ECO:0000256" key="7">
    <source>
        <dbReference type="ARBA" id="ARBA00023136"/>
    </source>
</evidence>
<dbReference type="PANTHER" id="PTHR36838">
    <property type="entry name" value="AUXIN EFFLUX CARRIER FAMILY PROTEIN"/>
    <property type="match status" value="1"/>
</dbReference>
<keyword evidence="10" id="KW-1185">Reference proteome</keyword>
<evidence type="ECO:0000256" key="5">
    <source>
        <dbReference type="ARBA" id="ARBA00022692"/>
    </source>
</evidence>
<reference evidence="9" key="1">
    <citation type="submission" date="2023-01" db="EMBL/GenBank/DDBJ databases">
        <title>Sulfurovum sp. zt1-1 genome assembly.</title>
        <authorList>
            <person name="Wang J."/>
        </authorList>
    </citation>
    <scope>NUCLEOTIDE SEQUENCE</scope>
    <source>
        <strain evidence="9">Zt1-1</strain>
    </source>
</reference>
<name>A0ABT7QUT9_9BACT</name>
<dbReference type="InterPro" id="IPR004776">
    <property type="entry name" value="Mem_transp_PIN-like"/>
</dbReference>
<proteinExistence type="inferred from homology"/>
<sequence length="299" mass="32460">MEHLSIIFIAIIIGIVFKRFSFFPVDTATTLNLFVIYVSLPAMILLQIPKLTFNEEILIPALVPWGVMALSALMVLALNRVFQWKREVVGSLLLVAVLGNTSFVGIPMVTAYFGDKFVPYALIYDQTATFIALAVYGSIITAVYGESGKLRFKNILIKILTFPPFITLVLGLMLNGIVYPEWITKVLEGFALTLIPLALVAVGFQLVIKLPKEEFSPFLSALAIKLIWSPFVAWGLIALFAGGGMIAQVTMFEAGMGPMITAGVMATLAGLAPRLTSAIVGLGTLIAFITLPVLHSLIH</sequence>
<organism evidence="9 10">
    <name type="scientific">Sulfurovum zhangzhouensis</name>
    <dbReference type="NCBI Taxonomy" id="3019067"/>
    <lineage>
        <taxon>Bacteria</taxon>
        <taxon>Pseudomonadati</taxon>
        <taxon>Campylobacterota</taxon>
        <taxon>Epsilonproteobacteria</taxon>
        <taxon>Campylobacterales</taxon>
        <taxon>Sulfurovaceae</taxon>
        <taxon>Sulfurovum</taxon>
    </lineage>
</organism>
<evidence type="ECO:0000256" key="8">
    <source>
        <dbReference type="SAM" id="Phobius"/>
    </source>
</evidence>
<feature type="transmembrane region" description="Helical" evidence="8">
    <location>
        <begin position="6"/>
        <end position="24"/>
    </location>
</feature>
<dbReference type="Proteomes" id="UP001169069">
    <property type="component" value="Unassembled WGS sequence"/>
</dbReference>
<dbReference type="Pfam" id="PF03547">
    <property type="entry name" value="Mem_trans"/>
    <property type="match status" value="1"/>
</dbReference>
<evidence type="ECO:0000256" key="3">
    <source>
        <dbReference type="ARBA" id="ARBA00022448"/>
    </source>
</evidence>
<comment type="caution">
    <text evidence="9">The sequence shown here is derived from an EMBL/GenBank/DDBJ whole genome shotgun (WGS) entry which is preliminary data.</text>
</comment>
<evidence type="ECO:0000256" key="4">
    <source>
        <dbReference type="ARBA" id="ARBA00022475"/>
    </source>
</evidence>
<comment type="similarity">
    <text evidence="2">Belongs to the auxin efflux carrier (TC 2.A.69) family.</text>
</comment>
<feature type="transmembrane region" description="Helical" evidence="8">
    <location>
        <begin position="57"/>
        <end position="78"/>
    </location>
</feature>